<dbReference type="Proteomes" id="UP000253426">
    <property type="component" value="Unassembled WGS sequence"/>
</dbReference>
<name>A0A366H1N6_9BACT</name>
<protein>
    <submittedName>
        <fullName evidence="1">Uncharacterized protein</fullName>
    </submittedName>
</protein>
<sequence length="88" mass="9432">MRNLADALIEAITYISIAPGDDDRSHADVQALESLVATLRDSSPEELEALRAALNRARAAAKASGDPSHDLEGTFRAIEENILETGDE</sequence>
<proteinExistence type="predicted"/>
<dbReference type="RefSeq" id="WP_113962463.1">
    <property type="nucleotide sequence ID" value="NZ_QNRR01000026.1"/>
</dbReference>
<accession>A0A366H1N6</accession>
<gene>
    <name evidence="1" type="ORF">DES53_1268</name>
</gene>
<reference evidence="1 2" key="1">
    <citation type="submission" date="2018-06" db="EMBL/GenBank/DDBJ databases">
        <title>Genomic Encyclopedia of Type Strains, Phase IV (KMG-IV): sequencing the most valuable type-strain genomes for metagenomic binning, comparative biology and taxonomic classification.</title>
        <authorList>
            <person name="Goeker M."/>
        </authorList>
    </citation>
    <scope>NUCLEOTIDE SEQUENCE [LARGE SCALE GENOMIC DNA]</scope>
    <source>
        <strain evidence="1 2">DSM 25532</strain>
    </source>
</reference>
<dbReference type="EMBL" id="QNRR01000026">
    <property type="protein sequence ID" value="RBP35132.1"/>
    <property type="molecule type" value="Genomic_DNA"/>
</dbReference>
<dbReference type="AlphaFoldDB" id="A0A366H1N6"/>
<comment type="caution">
    <text evidence="1">The sequence shown here is derived from an EMBL/GenBank/DDBJ whole genome shotgun (WGS) entry which is preliminary data.</text>
</comment>
<keyword evidence="2" id="KW-1185">Reference proteome</keyword>
<organism evidence="1 2">
    <name type="scientific">Roseimicrobium gellanilyticum</name>
    <dbReference type="NCBI Taxonomy" id="748857"/>
    <lineage>
        <taxon>Bacteria</taxon>
        <taxon>Pseudomonadati</taxon>
        <taxon>Verrucomicrobiota</taxon>
        <taxon>Verrucomicrobiia</taxon>
        <taxon>Verrucomicrobiales</taxon>
        <taxon>Verrucomicrobiaceae</taxon>
        <taxon>Roseimicrobium</taxon>
    </lineage>
</organism>
<evidence type="ECO:0000313" key="2">
    <source>
        <dbReference type="Proteomes" id="UP000253426"/>
    </source>
</evidence>
<dbReference type="OrthoDB" id="9948291at2"/>
<evidence type="ECO:0000313" key="1">
    <source>
        <dbReference type="EMBL" id="RBP35132.1"/>
    </source>
</evidence>